<dbReference type="SFLD" id="SFLDG01014">
    <property type="entry name" value="Terpene_Cyclase_Like_1_N-term"/>
    <property type="match status" value="1"/>
</dbReference>
<keyword evidence="4" id="KW-0413">Isomerase</keyword>
<dbReference type="InterPro" id="IPR008930">
    <property type="entry name" value="Terpenoid_cyclase/PrenylTrfase"/>
</dbReference>
<dbReference type="Pfam" id="PF01397">
    <property type="entry name" value="Terpene_synth"/>
    <property type="match status" value="1"/>
</dbReference>
<dbReference type="InterPro" id="IPR001906">
    <property type="entry name" value="Terpene_synth_N"/>
</dbReference>
<evidence type="ECO:0000313" key="6">
    <source>
        <dbReference type="EMBL" id="KAG6516640.1"/>
    </source>
</evidence>
<feature type="domain" description="Terpene synthase N-terminal" evidence="5">
    <location>
        <begin position="188"/>
        <end position="394"/>
    </location>
</feature>
<dbReference type="FunFam" id="1.50.10.160:FF:000001">
    <property type="entry name" value="Ent-copalyl diphosphate synthase"/>
    <property type="match status" value="1"/>
</dbReference>
<dbReference type="GO" id="GO:0016853">
    <property type="term" value="F:isomerase activity"/>
    <property type="evidence" value="ECO:0007669"/>
    <property type="project" value="UniProtKB-KW"/>
</dbReference>
<dbReference type="PANTHER" id="PTHR31739:SF4">
    <property type="entry name" value="ENT-COPALYL DIPHOSPHATE SYNTHASE, CHLOROPLASTIC"/>
    <property type="match status" value="1"/>
</dbReference>
<organism evidence="6 7">
    <name type="scientific">Zingiber officinale</name>
    <name type="common">Ginger</name>
    <name type="synonym">Amomum zingiber</name>
    <dbReference type="NCBI Taxonomy" id="94328"/>
    <lineage>
        <taxon>Eukaryota</taxon>
        <taxon>Viridiplantae</taxon>
        <taxon>Streptophyta</taxon>
        <taxon>Embryophyta</taxon>
        <taxon>Tracheophyta</taxon>
        <taxon>Spermatophyta</taxon>
        <taxon>Magnoliopsida</taxon>
        <taxon>Liliopsida</taxon>
        <taxon>Zingiberales</taxon>
        <taxon>Zingiberaceae</taxon>
        <taxon>Zingiber</taxon>
    </lineage>
</organism>
<comment type="caution">
    <text evidence="6">The sequence shown here is derived from an EMBL/GenBank/DDBJ whole genome shotgun (WGS) entry which is preliminary data.</text>
</comment>
<dbReference type="SUPFAM" id="SSF48239">
    <property type="entry name" value="Terpenoid cyclases/Protein prenyltransferases"/>
    <property type="match status" value="2"/>
</dbReference>
<sequence>MLLQGTIWGMVQEVKAMLRSMGDGEISISAYDTAWVALVRDPEGEGRRSLFPASLRWIADNQLGDGSWGNAAVFSAHDRLISTLACAVALASWNLHPDKCRRGVEYVRENMWRLGEEAAEHMPIGFEVAFPSLLDLAKELGLEIPYSHPCLQGITAMRDLKMERIPKQVLHEVPTTLLHSLEGMVGLDWEKLLRLQCQDGSFLFSPSSTAYALMQTGDGNCLKYLHRLVRRFGGGVPNVYPVDLFERLWAVDRLQRLGIAGYFSPEIKDCLDYVHRYWTEDGICWAKESRVFDIDDTSMGFRLLRLHGYPVSPGVLRQFEKDGEFVCFAGQSNQAVTGMFNLNRAAQVAFPGEEILERAKSFSYAFLREKQAAHQLLDKWIITKDLPGEVEYALDFPWYASLPRVEARFYLEQYGGGSDIWIGKTLYKMPLVNNDVYLELAKLDFNHCQALHQLEWLHLQKWYEEAGLQWHGVSRRALLEDYFLAAACIFEPERATERLGWVRTMVLSKAVSSYLSDNSCTETSRQALILNFLDDENYCSNGHGISRAKVRRKGEHLAELLHQLVDGLVALAANSHQQRMRHYLHEAWKVWFSIWKCEEENIGLLLVTTIEACGGRFNLTSAQPQYDELAHLLSSICALLLPRKLIKEDMNKETIDEKMQELAQCVLRSATPDDQGLDFHQTKQTFLLVAKGFYYTAHCPEDVLNSHITKVLFQPVDK</sequence>
<evidence type="ECO:0000256" key="2">
    <source>
        <dbReference type="ARBA" id="ARBA00022723"/>
    </source>
</evidence>
<name>A0A8J5GYC5_ZINOF</name>
<keyword evidence="2" id="KW-0479">Metal-binding</keyword>
<gene>
    <name evidence="6" type="ORF">ZIOFF_027109</name>
</gene>
<evidence type="ECO:0000259" key="5">
    <source>
        <dbReference type="Pfam" id="PF01397"/>
    </source>
</evidence>
<dbReference type="EMBL" id="JACMSC010000007">
    <property type="protein sequence ID" value="KAG6516640.1"/>
    <property type="molecule type" value="Genomic_DNA"/>
</dbReference>
<dbReference type="GO" id="GO:0009507">
    <property type="term" value="C:chloroplast"/>
    <property type="evidence" value="ECO:0007669"/>
    <property type="project" value="TreeGrafter"/>
</dbReference>
<accession>A0A8J5GYC5</accession>
<comment type="cofactor">
    <cofactor evidence="1">
        <name>Mg(2+)</name>
        <dbReference type="ChEBI" id="CHEBI:18420"/>
    </cofactor>
</comment>
<dbReference type="InterPro" id="IPR008949">
    <property type="entry name" value="Isoprenoid_synthase_dom_sf"/>
</dbReference>
<evidence type="ECO:0000256" key="4">
    <source>
        <dbReference type="ARBA" id="ARBA00023235"/>
    </source>
</evidence>
<proteinExistence type="predicted"/>
<dbReference type="GO" id="GO:0000287">
    <property type="term" value="F:magnesium ion binding"/>
    <property type="evidence" value="ECO:0007669"/>
    <property type="project" value="TreeGrafter"/>
</dbReference>
<dbReference type="Proteomes" id="UP000734854">
    <property type="component" value="Unassembled WGS sequence"/>
</dbReference>
<dbReference type="Gene3D" id="1.50.10.130">
    <property type="entry name" value="Terpene synthase, N-terminal domain"/>
    <property type="match status" value="1"/>
</dbReference>
<keyword evidence="7" id="KW-1185">Reference proteome</keyword>
<dbReference type="GO" id="GO:0009686">
    <property type="term" value="P:gibberellin biosynthetic process"/>
    <property type="evidence" value="ECO:0007669"/>
    <property type="project" value="TreeGrafter"/>
</dbReference>
<dbReference type="Gene3D" id="1.50.10.160">
    <property type="match status" value="1"/>
</dbReference>
<dbReference type="FunFam" id="1.50.10.130:FF:000002">
    <property type="entry name" value="Ent-copalyl diphosphate synthase, chloroplastic"/>
    <property type="match status" value="1"/>
</dbReference>
<keyword evidence="3" id="KW-0460">Magnesium</keyword>
<dbReference type="SFLD" id="SFLDG01605">
    <property type="entry name" value="Terpene_Cyclase_Like_1_N-term"/>
    <property type="match status" value="1"/>
</dbReference>
<protein>
    <recommendedName>
        <fullName evidence="5">Terpene synthase N-terminal domain-containing protein</fullName>
    </recommendedName>
</protein>
<dbReference type="SUPFAM" id="SSF48576">
    <property type="entry name" value="Terpenoid synthases"/>
    <property type="match status" value="1"/>
</dbReference>
<dbReference type="PANTHER" id="PTHR31739">
    <property type="entry name" value="ENT-COPALYL DIPHOSPHATE SYNTHASE, CHLOROPLASTIC"/>
    <property type="match status" value="1"/>
</dbReference>
<evidence type="ECO:0000313" key="7">
    <source>
        <dbReference type="Proteomes" id="UP000734854"/>
    </source>
</evidence>
<evidence type="ECO:0000256" key="1">
    <source>
        <dbReference type="ARBA" id="ARBA00001946"/>
    </source>
</evidence>
<evidence type="ECO:0000256" key="3">
    <source>
        <dbReference type="ARBA" id="ARBA00022842"/>
    </source>
</evidence>
<dbReference type="AlphaFoldDB" id="A0A8J5GYC5"/>
<dbReference type="Gene3D" id="1.10.600.10">
    <property type="entry name" value="Farnesyl Diphosphate Synthase"/>
    <property type="match status" value="1"/>
</dbReference>
<dbReference type="GO" id="GO:0010333">
    <property type="term" value="F:terpene synthase activity"/>
    <property type="evidence" value="ECO:0007669"/>
    <property type="project" value="InterPro"/>
</dbReference>
<reference evidence="6 7" key="1">
    <citation type="submission" date="2020-08" db="EMBL/GenBank/DDBJ databases">
        <title>Plant Genome Project.</title>
        <authorList>
            <person name="Zhang R.-G."/>
        </authorList>
    </citation>
    <scope>NUCLEOTIDE SEQUENCE [LARGE SCALE GENOMIC DNA]</scope>
    <source>
        <tissue evidence="6">Rhizome</tissue>
    </source>
</reference>
<dbReference type="InterPro" id="IPR050148">
    <property type="entry name" value="Terpene_synthase-like"/>
</dbReference>
<dbReference type="InterPro" id="IPR036965">
    <property type="entry name" value="Terpene_synth_N_sf"/>
</dbReference>